<dbReference type="RefSeq" id="WP_338529440.1">
    <property type="nucleotide sequence ID" value="NZ_CP030941.1"/>
</dbReference>
<protein>
    <recommendedName>
        <fullName evidence="3">GNAT family N-acetyltransferase</fullName>
    </recommendedName>
</protein>
<dbReference type="Proteomes" id="UP001342418">
    <property type="component" value="Chromosome"/>
</dbReference>
<organism evidence="1 2">
    <name type="scientific">Nitratireductor thuwali</name>
    <dbReference type="NCBI Taxonomy" id="2267699"/>
    <lineage>
        <taxon>Bacteria</taxon>
        <taxon>Pseudomonadati</taxon>
        <taxon>Pseudomonadota</taxon>
        <taxon>Alphaproteobacteria</taxon>
        <taxon>Hyphomicrobiales</taxon>
        <taxon>Phyllobacteriaceae</taxon>
        <taxon>Nitratireductor</taxon>
    </lineage>
</organism>
<name>A0ABY5MI32_9HYPH</name>
<reference evidence="1 2" key="1">
    <citation type="submission" date="2018-07" db="EMBL/GenBank/DDBJ databases">
        <title>Genome sequence of Nitratireductor thuwali#1536.</title>
        <authorList>
            <person name="Michoud G."/>
            <person name="Merlino G."/>
            <person name="Sefrji F.O."/>
            <person name="Daffonchio D."/>
        </authorList>
    </citation>
    <scope>NUCLEOTIDE SEQUENCE [LARGE SCALE GENOMIC DNA]</scope>
    <source>
        <strain evidence="2">Nit1536</strain>
    </source>
</reference>
<proteinExistence type="predicted"/>
<sequence>MAMTSQKSDALDTELTLRDIADPEEAAVVARNLYGRGAATAAASAAFTARYGGQEADFRFWFEVFVKLSADDERV</sequence>
<keyword evidence="2" id="KW-1185">Reference proteome</keyword>
<gene>
    <name evidence="1" type="ORF">NTH_01523</name>
</gene>
<accession>A0ABY5MI32</accession>
<dbReference type="EMBL" id="CP030941">
    <property type="protein sequence ID" value="UUP17072.1"/>
    <property type="molecule type" value="Genomic_DNA"/>
</dbReference>
<evidence type="ECO:0008006" key="3">
    <source>
        <dbReference type="Google" id="ProtNLM"/>
    </source>
</evidence>
<evidence type="ECO:0000313" key="1">
    <source>
        <dbReference type="EMBL" id="UUP17072.1"/>
    </source>
</evidence>
<evidence type="ECO:0000313" key="2">
    <source>
        <dbReference type="Proteomes" id="UP001342418"/>
    </source>
</evidence>